<dbReference type="InterPro" id="IPR036867">
    <property type="entry name" value="R3H_dom_sf"/>
</dbReference>
<comment type="caution">
    <text evidence="2">The sequence shown here is derived from an EMBL/GenBank/DDBJ whole genome shotgun (WGS) entry which is preliminary data.</text>
</comment>
<feature type="domain" description="R3H" evidence="1">
    <location>
        <begin position="87"/>
        <end position="153"/>
    </location>
</feature>
<organism evidence="2 3">
    <name type="scientific">Candidatus Dojkabacteria bacterium</name>
    <dbReference type="NCBI Taxonomy" id="2099670"/>
    <lineage>
        <taxon>Bacteria</taxon>
        <taxon>Candidatus Dojkabacteria</taxon>
    </lineage>
</organism>
<dbReference type="Pfam" id="PF13083">
    <property type="entry name" value="KH_KhpA-B"/>
    <property type="match status" value="1"/>
</dbReference>
<evidence type="ECO:0000259" key="1">
    <source>
        <dbReference type="PROSITE" id="PS51061"/>
    </source>
</evidence>
<dbReference type="PANTHER" id="PTHR35800:SF1">
    <property type="entry name" value="RNA-BINDING PROTEIN KHPB"/>
    <property type="match status" value="1"/>
</dbReference>
<dbReference type="Gene3D" id="3.30.300.20">
    <property type="match status" value="1"/>
</dbReference>
<evidence type="ECO:0000313" key="3">
    <source>
        <dbReference type="Proteomes" id="UP000564033"/>
    </source>
</evidence>
<dbReference type="InterPro" id="IPR015946">
    <property type="entry name" value="KH_dom-like_a/b"/>
</dbReference>
<gene>
    <name evidence="2" type="ORF">GX888_02520</name>
</gene>
<dbReference type="Proteomes" id="UP000564033">
    <property type="component" value="Unassembled WGS sequence"/>
</dbReference>
<dbReference type="Pfam" id="PF01424">
    <property type="entry name" value="R3H"/>
    <property type="match status" value="1"/>
</dbReference>
<accession>A0A847VDS9</accession>
<dbReference type="SMART" id="SM00393">
    <property type="entry name" value="R3H"/>
    <property type="match status" value="1"/>
</dbReference>
<dbReference type="InterPro" id="IPR039247">
    <property type="entry name" value="KhpB"/>
</dbReference>
<dbReference type="PROSITE" id="PS51061">
    <property type="entry name" value="R3H"/>
    <property type="match status" value="1"/>
</dbReference>
<dbReference type="Gene3D" id="3.30.1370.50">
    <property type="entry name" value="R3H-like domain"/>
    <property type="match status" value="1"/>
</dbReference>
<evidence type="ECO:0000313" key="2">
    <source>
        <dbReference type="EMBL" id="NLZ24592.1"/>
    </source>
</evidence>
<name>A0A847VDS9_9BACT</name>
<dbReference type="PANTHER" id="PTHR35800">
    <property type="entry name" value="PROTEIN JAG"/>
    <property type="match status" value="1"/>
</dbReference>
<dbReference type="InterPro" id="IPR034079">
    <property type="entry name" value="R3H_KhpB"/>
</dbReference>
<dbReference type="InterPro" id="IPR001374">
    <property type="entry name" value="R3H_dom"/>
</dbReference>
<reference evidence="2 3" key="1">
    <citation type="journal article" date="2020" name="Biotechnol. Biofuels">
        <title>New insights from the biogas microbiome by comprehensive genome-resolved metagenomics of nearly 1600 species originating from multiple anaerobic digesters.</title>
        <authorList>
            <person name="Campanaro S."/>
            <person name="Treu L."/>
            <person name="Rodriguez-R L.M."/>
            <person name="Kovalovszki A."/>
            <person name="Ziels R.M."/>
            <person name="Maus I."/>
            <person name="Zhu X."/>
            <person name="Kougias P.G."/>
            <person name="Basile A."/>
            <person name="Luo G."/>
            <person name="Schluter A."/>
            <person name="Konstantinidis K.T."/>
            <person name="Angelidaki I."/>
        </authorList>
    </citation>
    <scope>NUCLEOTIDE SEQUENCE [LARGE SCALE GENOMIC DNA]</scope>
    <source>
        <strain evidence="2">AS19jrsBPTG_9</strain>
    </source>
</reference>
<dbReference type="EMBL" id="JAAZIL010000059">
    <property type="protein sequence ID" value="NLZ24592.1"/>
    <property type="molecule type" value="Genomic_DNA"/>
</dbReference>
<dbReference type="GO" id="GO:0003723">
    <property type="term" value="F:RNA binding"/>
    <property type="evidence" value="ECO:0007669"/>
    <property type="project" value="InterPro"/>
</dbReference>
<dbReference type="AlphaFoldDB" id="A0A847VDS9"/>
<dbReference type="SUPFAM" id="SSF82708">
    <property type="entry name" value="R3H domain"/>
    <property type="match status" value="1"/>
</dbReference>
<protein>
    <submittedName>
        <fullName evidence="2">KH domain-containing protein</fullName>
    </submittedName>
</protein>
<proteinExistence type="predicted"/>
<dbReference type="CDD" id="cd02644">
    <property type="entry name" value="R3H_jag"/>
    <property type="match status" value="1"/>
</dbReference>
<dbReference type="CDD" id="cd02414">
    <property type="entry name" value="KH-II_Jag"/>
    <property type="match status" value="1"/>
</dbReference>
<sequence>MEKIIKKEIDKLLSLLSIDTEYDIEIEGVDDMQVIKISFAGDNLGYLIGNRGRHLDSLQYIISLILRKKLPEGTNYRVVVDVGGYKEDRSKKIEEMALQKADDARILGEPIELPPMMPSDRRVVHIALQIFDDIKTESIGEGRERRVQIIPLGEKELEIKDTEEDEESEE</sequence>
<dbReference type="InterPro" id="IPR038008">
    <property type="entry name" value="Jag_KH"/>
</dbReference>